<evidence type="ECO:0000313" key="4">
    <source>
        <dbReference type="EMBL" id="KDN71726.1"/>
    </source>
</evidence>
<feature type="compositionally biased region" description="Low complexity" evidence="1">
    <location>
        <begin position="193"/>
        <end position="202"/>
    </location>
</feature>
<keyword evidence="2" id="KW-0472">Membrane</keyword>
<gene>
    <name evidence="4" type="ORF">CSUB01_12045</name>
</gene>
<feature type="transmembrane region" description="Helical" evidence="2">
    <location>
        <begin position="243"/>
        <end position="267"/>
    </location>
</feature>
<sequence length="458" mass="47752">MRTTKASSPTWALWLALLSRSFTAGVEAKASLCYFPGGVQAKDVPCDPNAEVSMCCGHIDGCLSNGLCKLDETTNSTGIAYARGTCSDPTWRSPVCPQNCILNPDTLTNSNAYDFRLNGVQVWQCDSQGFGVPGKFCCESKAEKTRCCSTPGAIFGPLIAATPGNAAAVQTYNTGAASVSATLTPTPTPTPSPDTGATSPPTITSEATATPGGAHASSPTGVDGKGNDSDTSSDGGIGNAVSVGVGVGVGVSVGGAFLILVGIVWCARRQKRRSGIVELREKRPPAHPNVSGSGSMIRSDTASTAYAGRSASNNDVREPSNHDDREPSNYDGRAPPNYDVRGPSNHDDREPSNYDGRAPPNYDVRGPSKYGGTAAVNYNGRGPINSMGTFSTIRTVSSWGTGTYALTADPEIVTRASSDYDGPAGTLGHYQISEIDGKETHTSSPSQQARQMYMRELP</sequence>
<keyword evidence="2" id="KW-1133">Transmembrane helix</keyword>
<accession>A0A066Y118</accession>
<reference evidence="5" key="1">
    <citation type="journal article" date="2014" name="Genome Announc.">
        <title>Draft genome sequence of Colletotrichum sublineola, a destructive pathogen of cultivated sorghum.</title>
        <authorList>
            <person name="Baroncelli R."/>
            <person name="Sanz-Martin J.M."/>
            <person name="Rech G.E."/>
            <person name="Sukno S.A."/>
            <person name="Thon M.R."/>
        </authorList>
    </citation>
    <scope>NUCLEOTIDE SEQUENCE [LARGE SCALE GENOMIC DNA]</scope>
    <source>
        <strain evidence="5">TX430BB</strain>
    </source>
</reference>
<dbReference type="HOGENOM" id="CLU_036317_0_0_1"/>
<dbReference type="OMA" id="NHDDREP"/>
<keyword evidence="5" id="KW-1185">Reference proteome</keyword>
<evidence type="ECO:0000256" key="3">
    <source>
        <dbReference type="SAM" id="SignalP"/>
    </source>
</evidence>
<protein>
    <recommendedName>
        <fullName evidence="6">Mid2 domain-containing protein</fullName>
    </recommendedName>
</protein>
<evidence type="ECO:0008006" key="6">
    <source>
        <dbReference type="Google" id="ProtNLM"/>
    </source>
</evidence>
<dbReference type="Proteomes" id="UP000027238">
    <property type="component" value="Unassembled WGS sequence"/>
</dbReference>
<feature type="signal peptide" evidence="3">
    <location>
        <begin position="1"/>
        <end position="28"/>
    </location>
</feature>
<dbReference type="OrthoDB" id="5215637at2759"/>
<evidence type="ECO:0000313" key="5">
    <source>
        <dbReference type="Proteomes" id="UP000027238"/>
    </source>
</evidence>
<keyword evidence="3" id="KW-0732">Signal</keyword>
<comment type="caution">
    <text evidence="4">The sequence shown here is derived from an EMBL/GenBank/DDBJ whole genome shotgun (WGS) entry which is preliminary data.</text>
</comment>
<name>A0A066Y118_COLSU</name>
<dbReference type="STRING" id="1173701.A0A066Y118"/>
<feature type="region of interest" description="Disordered" evidence="1">
    <location>
        <begin position="436"/>
        <end position="458"/>
    </location>
</feature>
<dbReference type="AlphaFoldDB" id="A0A066Y118"/>
<dbReference type="eggNOG" id="ENOG502SQDU">
    <property type="taxonomic scope" value="Eukaryota"/>
</dbReference>
<keyword evidence="2" id="KW-0812">Transmembrane</keyword>
<organism evidence="4 5">
    <name type="scientific">Colletotrichum sublineola</name>
    <name type="common">Sorghum anthracnose fungus</name>
    <dbReference type="NCBI Taxonomy" id="1173701"/>
    <lineage>
        <taxon>Eukaryota</taxon>
        <taxon>Fungi</taxon>
        <taxon>Dikarya</taxon>
        <taxon>Ascomycota</taxon>
        <taxon>Pezizomycotina</taxon>
        <taxon>Sordariomycetes</taxon>
        <taxon>Hypocreomycetidae</taxon>
        <taxon>Glomerellales</taxon>
        <taxon>Glomerellaceae</taxon>
        <taxon>Colletotrichum</taxon>
        <taxon>Colletotrichum graminicola species complex</taxon>
    </lineage>
</organism>
<evidence type="ECO:0000256" key="1">
    <source>
        <dbReference type="SAM" id="MobiDB-lite"/>
    </source>
</evidence>
<feature type="chain" id="PRO_5001631007" description="Mid2 domain-containing protein" evidence="3">
    <location>
        <begin position="29"/>
        <end position="458"/>
    </location>
</feature>
<proteinExistence type="predicted"/>
<evidence type="ECO:0000256" key="2">
    <source>
        <dbReference type="SAM" id="Phobius"/>
    </source>
</evidence>
<feature type="region of interest" description="Disordered" evidence="1">
    <location>
        <begin position="180"/>
        <end position="233"/>
    </location>
</feature>
<feature type="region of interest" description="Disordered" evidence="1">
    <location>
        <begin position="277"/>
        <end position="368"/>
    </location>
</feature>
<feature type="compositionally biased region" description="Basic and acidic residues" evidence="1">
    <location>
        <begin position="315"/>
        <end position="328"/>
    </location>
</feature>
<feature type="compositionally biased region" description="Polar residues" evidence="1">
    <location>
        <begin position="290"/>
        <end position="314"/>
    </location>
</feature>
<dbReference type="EMBL" id="JMSE01000130">
    <property type="protein sequence ID" value="KDN71726.1"/>
    <property type="molecule type" value="Genomic_DNA"/>
</dbReference>